<keyword evidence="5" id="KW-1185">Reference proteome</keyword>
<feature type="domain" description="pPIWI-RE module N-terminal" evidence="2">
    <location>
        <begin position="16"/>
        <end position="367"/>
    </location>
</feature>
<dbReference type="OrthoDB" id="3199411at2"/>
<evidence type="ECO:0000259" key="3">
    <source>
        <dbReference type="Pfam" id="PF18157"/>
    </source>
</evidence>
<dbReference type="InterPro" id="IPR025085">
    <property type="entry name" value="pPIWI_RE_X"/>
</dbReference>
<evidence type="ECO:0000313" key="4">
    <source>
        <dbReference type="EMBL" id="TCC32184.1"/>
    </source>
</evidence>
<evidence type="ECO:0000259" key="1">
    <source>
        <dbReference type="Pfam" id="PF13032"/>
    </source>
</evidence>
<comment type="caution">
    <text evidence="4">The sequence shown here is derived from an EMBL/GenBank/DDBJ whole genome shotgun (WGS) entry which is preliminary data.</text>
</comment>
<protein>
    <submittedName>
        <fullName evidence="4">DUF3893 domain-containing protein</fullName>
    </submittedName>
</protein>
<sequence>MAPKYDELAVTVMRLNSDAPIERGYHLMHFPGRWKDPLRRLAATRRGGDFVTIPIRELNAAITALVPDCVVTLEYAGRGDDDQEWLLAHRDVNPAAIFNIVAAWVRSQKAAPDQIAQTLSQLRASDLVWSTVEINLAAPDEIRRAMRLLPMDIAAALSRPEAHCEYNNLRFLRCPTDTGAELISWPPERIEDQTPFSVMIGITAQTLPTSGEVLIYTSYGVRRWVPVRPMLSLSNAHSVYIAPTVPYLSDAGNSRHFGIVKIRASRIKGDDGEMTYPPRWDDNLAEVLRQLGCLDRLPDPQQLIDKPLDYLQRTGDAAALVFRTGMLGSERVSPGLSLTDREPLVEWVASELKPHLELVAPLPREKTVVYKGLSGISDGAISPEYLGKVVGPRLTIELLTDLDNATSYALERLSTRLGVPLPEAKDLGETETLIELGPVTVGLRKLSRPTIVADLDRSRTQNKQSAIEQRVDHIAGALGDVAHPTVTLVEIAPAEAYKNAKRGSDPKWAIRHGLVRTGRLSQFVNPVTTPKKPGRMRPDGTTSDANRERFAAAVDELFRHLGIRPAPLPAPLSGTLARQPALLAVWMIRKNKTRLWGLARQVPVAVLVDPTGQHIQVTAPGIGWQPLHEGLVEIGKRYINEMLQCGPEDVVRFVKETIGEATAAYPDTLLLTHAQNLRSVWDQLGNNRIRLDTIAFGAAEVMPISKFPGLRHVRVRGSDGGETPECYGVNEDGSGQPKGLWRFLRSRTFGSTSGKPSTHSGALMGVSKLIPMEYKDKQTAPRPKAQVWNPQFVELFVAGLQDGDQAEHWAALAHDLRDAAPYVRDTTALPWPLHLANKIEEYLLPNRITVVGETAGPETDEEGAS</sequence>
<proteinExistence type="predicted"/>
<evidence type="ECO:0000313" key="5">
    <source>
        <dbReference type="Proteomes" id="UP000292695"/>
    </source>
</evidence>
<evidence type="ECO:0000259" key="2">
    <source>
        <dbReference type="Pfam" id="PF13111"/>
    </source>
</evidence>
<dbReference type="InterPro" id="IPR040496">
    <property type="entry name" value="MID_pPIWI_RE"/>
</dbReference>
<feature type="domain" description="pPIWI-RE RNaseH" evidence="1">
    <location>
        <begin position="583"/>
        <end position="845"/>
    </location>
</feature>
<name>A0A4R0IJ44_9ACTN</name>
<reference evidence="4 5" key="1">
    <citation type="submission" date="2019-02" db="EMBL/GenBank/DDBJ databases">
        <title>Kribbella capetownensis sp. nov. and Kribbella speibonae sp. nov., isolated from soil.</title>
        <authorList>
            <person name="Curtis S.M."/>
            <person name="Norton I."/>
            <person name="Everest G.J."/>
            <person name="Meyers P.R."/>
        </authorList>
    </citation>
    <scope>NUCLEOTIDE SEQUENCE [LARGE SCALE GENOMIC DNA]</scope>
    <source>
        <strain evidence="4 5">DSM 27082</strain>
    </source>
</reference>
<dbReference type="EMBL" id="SJKA01000006">
    <property type="protein sequence ID" value="TCC32184.1"/>
    <property type="molecule type" value="Genomic_DNA"/>
</dbReference>
<accession>A0A4R0IJ44</accession>
<dbReference type="Pfam" id="PF18157">
    <property type="entry name" value="MID_pPIWI_RE"/>
    <property type="match status" value="1"/>
</dbReference>
<dbReference type="InterPro" id="IPR024996">
    <property type="entry name" value="RNaseH_pPIWI_RE"/>
</dbReference>
<dbReference type="Pfam" id="PF13032">
    <property type="entry name" value="RNaseH_pPIWI_RE"/>
    <property type="match status" value="1"/>
</dbReference>
<dbReference type="Pfam" id="PF13111">
    <property type="entry name" value="pPIWI_RE_X"/>
    <property type="match status" value="1"/>
</dbReference>
<organism evidence="4 5">
    <name type="scientific">Kribbella sindirgiensis</name>
    <dbReference type="NCBI Taxonomy" id="1124744"/>
    <lineage>
        <taxon>Bacteria</taxon>
        <taxon>Bacillati</taxon>
        <taxon>Actinomycetota</taxon>
        <taxon>Actinomycetes</taxon>
        <taxon>Propionibacteriales</taxon>
        <taxon>Kribbellaceae</taxon>
        <taxon>Kribbella</taxon>
    </lineage>
</organism>
<dbReference type="AlphaFoldDB" id="A0A4R0IJ44"/>
<feature type="domain" description="Prokaryotic pPIWI-RE MID" evidence="3">
    <location>
        <begin position="454"/>
        <end position="568"/>
    </location>
</feature>
<gene>
    <name evidence="4" type="ORF">E0H50_18355</name>
</gene>
<dbReference type="RefSeq" id="WP_131289835.1">
    <property type="nucleotide sequence ID" value="NZ_SJKA01000006.1"/>
</dbReference>
<dbReference type="Proteomes" id="UP000292695">
    <property type="component" value="Unassembled WGS sequence"/>
</dbReference>